<proteinExistence type="inferred from homology"/>
<evidence type="ECO:0000256" key="3">
    <source>
        <dbReference type="ARBA" id="ARBA00022679"/>
    </source>
</evidence>
<evidence type="ECO:0000256" key="5">
    <source>
        <dbReference type="SAM" id="SignalP"/>
    </source>
</evidence>
<organism evidence="6 7">
    <name type="scientific">Strongylocentrotus purpuratus</name>
    <name type="common">Purple sea urchin</name>
    <dbReference type="NCBI Taxonomy" id="7668"/>
    <lineage>
        <taxon>Eukaryota</taxon>
        <taxon>Metazoa</taxon>
        <taxon>Echinodermata</taxon>
        <taxon>Eleutherozoa</taxon>
        <taxon>Echinozoa</taxon>
        <taxon>Echinoidea</taxon>
        <taxon>Euechinoidea</taxon>
        <taxon>Echinacea</taxon>
        <taxon>Camarodonta</taxon>
        <taxon>Echinidea</taxon>
        <taxon>Strongylocentrotidae</taxon>
        <taxon>Strongylocentrotus</taxon>
    </lineage>
</organism>
<keyword evidence="2" id="KW-0328">Glycosyltransferase</keyword>
<feature type="signal peptide" evidence="5">
    <location>
        <begin position="1"/>
        <end position="28"/>
    </location>
</feature>
<name>A0A7M7P8V0_STRPU</name>
<reference evidence="7" key="1">
    <citation type="submission" date="2015-02" db="EMBL/GenBank/DDBJ databases">
        <title>Genome sequencing for Strongylocentrotus purpuratus.</title>
        <authorList>
            <person name="Murali S."/>
            <person name="Liu Y."/>
            <person name="Vee V."/>
            <person name="English A."/>
            <person name="Wang M."/>
            <person name="Skinner E."/>
            <person name="Han Y."/>
            <person name="Muzny D.M."/>
            <person name="Worley K.C."/>
            <person name="Gibbs R.A."/>
        </authorList>
    </citation>
    <scope>NUCLEOTIDE SEQUENCE</scope>
</reference>
<dbReference type="GeneID" id="115926714"/>
<reference evidence="6" key="2">
    <citation type="submission" date="2021-01" db="UniProtKB">
        <authorList>
            <consortium name="EnsemblMetazoa"/>
        </authorList>
    </citation>
    <scope>IDENTIFICATION</scope>
</reference>
<dbReference type="Proteomes" id="UP000007110">
    <property type="component" value="Unassembled WGS sequence"/>
</dbReference>
<protein>
    <recommendedName>
        <fullName evidence="8">UDP-glucuronosyltransferase</fullName>
    </recommendedName>
</protein>
<dbReference type="EnsemblMetazoa" id="XM_030991883">
    <property type="protein sequence ID" value="XP_030847743"/>
    <property type="gene ID" value="LOC115926714"/>
</dbReference>
<keyword evidence="5" id="KW-0732">Signal</keyword>
<dbReference type="Gene3D" id="3.40.50.2000">
    <property type="entry name" value="Glycogen Phosphorylase B"/>
    <property type="match status" value="2"/>
</dbReference>
<accession>A0A7M7P8V0</accession>
<dbReference type="GO" id="GO:0008194">
    <property type="term" value="F:UDP-glycosyltransferase activity"/>
    <property type="evidence" value="ECO:0000318"/>
    <property type="project" value="GO_Central"/>
</dbReference>
<dbReference type="InterPro" id="IPR002213">
    <property type="entry name" value="UDP_glucos_trans"/>
</dbReference>
<feature type="chain" id="PRO_5029565867" description="UDP-glucuronosyltransferase" evidence="5">
    <location>
        <begin position="29"/>
        <end position="538"/>
    </location>
</feature>
<evidence type="ECO:0000313" key="6">
    <source>
        <dbReference type="EnsemblMetazoa" id="XP_030847743"/>
    </source>
</evidence>
<dbReference type="InParanoid" id="A0A7M7P8V0"/>
<keyword evidence="4" id="KW-1133">Transmembrane helix</keyword>
<evidence type="ECO:0008006" key="8">
    <source>
        <dbReference type="Google" id="ProtNLM"/>
    </source>
</evidence>
<dbReference type="PANTHER" id="PTHR48043:SF145">
    <property type="entry name" value="FI06409P-RELATED"/>
    <property type="match status" value="1"/>
</dbReference>
<dbReference type="InterPro" id="IPR050271">
    <property type="entry name" value="UDP-glycosyltransferase"/>
</dbReference>
<comment type="similarity">
    <text evidence="1">Belongs to the UDP-glycosyltransferase family.</text>
</comment>
<keyword evidence="4" id="KW-0472">Membrane</keyword>
<dbReference type="SUPFAM" id="SSF53756">
    <property type="entry name" value="UDP-Glycosyltransferase/glycogen phosphorylase"/>
    <property type="match status" value="1"/>
</dbReference>
<feature type="transmembrane region" description="Helical" evidence="4">
    <location>
        <begin position="497"/>
        <end position="520"/>
    </location>
</feature>
<dbReference type="FunFam" id="3.40.50.2000:FF:000294">
    <property type="entry name" value="Uncharacterized protein"/>
    <property type="match status" value="1"/>
</dbReference>
<dbReference type="OMA" id="GSHYIAM"/>
<keyword evidence="4" id="KW-0812">Transmembrane</keyword>
<dbReference type="KEGG" id="spu:115926714"/>
<evidence type="ECO:0000256" key="2">
    <source>
        <dbReference type="ARBA" id="ARBA00022676"/>
    </source>
</evidence>
<dbReference type="PANTHER" id="PTHR48043">
    <property type="entry name" value="EG:EG0003.4 PROTEIN-RELATED"/>
    <property type="match status" value="1"/>
</dbReference>
<evidence type="ECO:0000256" key="4">
    <source>
        <dbReference type="SAM" id="Phobius"/>
    </source>
</evidence>
<keyword evidence="7" id="KW-1185">Reference proteome</keyword>
<evidence type="ECO:0000256" key="1">
    <source>
        <dbReference type="ARBA" id="ARBA00009995"/>
    </source>
</evidence>
<dbReference type="OrthoDB" id="5835829at2759"/>
<dbReference type="AlphaFoldDB" id="A0A7M7P8V0"/>
<keyword evidence="3" id="KW-0808">Transferase</keyword>
<dbReference type="FunFam" id="3.40.50.2000:FF:000021">
    <property type="entry name" value="UDP-glucuronosyltransferase"/>
    <property type="match status" value="1"/>
</dbReference>
<dbReference type="Pfam" id="PF00201">
    <property type="entry name" value="UDPGT"/>
    <property type="match status" value="1"/>
</dbReference>
<dbReference type="CDD" id="cd03784">
    <property type="entry name" value="GT1_Gtf-like"/>
    <property type="match status" value="1"/>
</dbReference>
<sequence length="538" mass="60847">MVGFQRISESVVILSILYILSCKSGVESYNVVLSANFGDGSHYIAMRAIGEGLAKRGHNVTFLVAEGFPHQTRHHEDSGLFHFERFRLPGLKENLEDAYDRLGYLTLANQKNNGEIFKVMDTFKTLNKDACSAMFKDNALMERLAAFDAFVFNIIWPCAVYVKSYLELHKDVEDIPLVALSNTGLNPYILWEAASPFFPSFQPSPMSKLSPKMTFFERLRNTLTYLSFICSFWRTVLSEPFNDLIDEYDLDPDLRVTMSNHVDLYLINTDFSIDFPFAIMPSVIPVGGLTARPAKALDNDLEEFMESSGDYGVVVFSLGSYLSTVTTTRPEMMKMFLNAFERIPQKVIIQSKKGLSHDLPQNVKLLKWLPLNDLLGHPKTRLLVYHGGASGLFEAVYHGVPLVVMPVGGDQCDFSVKVVSKGIGVQLDKDNLTAEIIYERVTEVLGQPAYSASSIRISAILKNRPMTAGDTSAFWIEHVIKHGGEYLRPSSYDMPFYQLYLIDVFLFLFAFIFIVSWLSFRCLKKCFRKKSSVKPKKE</sequence>
<evidence type="ECO:0000313" key="7">
    <source>
        <dbReference type="Proteomes" id="UP000007110"/>
    </source>
</evidence>
<dbReference type="RefSeq" id="XP_030847743.1">
    <property type="nucleotide sequence ID" value="XM_030991883.1"/>
</dbReference>